<dbReference type="AlphaFoldDB" id="G8BVT9"/>
<dbReference type="Pfam" id="PF00326">
    <property type="entry name" value="Peptidase_S9"/>
    <property type="match status" value="1"/>
</dbReference>
<dbReference type="FunFam" id="3.40.50.1820:FF:000003">
    <property type="entry name" value="Dipeptidyl peptidase 4"/>
    <property type="match status" value="1"/>
</dbReference>
<dbReference type="Proteomes" id="UP000005666">
    <property type="component" value="Chromosome 7"/>
</dbReference>
<reference evidence="10 11" key="1">
    <citation type="journal article" date="2011" name="Proc. Natl. Acad. Sci. U.S.A.">
        <title>Evolutionary erosion of yeast sex chromosomes by mating-type switching accidents.</title>
        <authorList>
            <person name="Gordon J.L."/>
            <person name="Armisen D."/>
            <person name="Proux-Wera E."/>
            <person name="Oheigeartaigh S.S."/>
            <person name="Byrne K.P."/>
            <person name="Wolfe K.H."/>
        </authorList>
    </citation>
    <scope>NUCLEOTIDE SEQUENCE [LARGE SCALE GENOMIC DNA]</scope>
    <source>
        <strain evidence="11">ATCC 24235 / CBS 4417 / NBRC 1672 / NRRL Y-8282 / UCD 70-5</strain>
    </source>
</reference>
<dbReference type="OrthoDB" id="16520at2759"/>
<dbReference type="OMA" id="NYDMHIF"/>
<keyword evidence="3" id="KW-0645">Protease</keyword>
<evidence type="ECO:0008006" key="12">
    <source>
        <dbReference type="Google" id="ProtNLM"/>
    </source>
</evidence>
<proteinExistence type="inferred from homology"/>
<keyword evidence="7" id="KW-0812">Transmembrane</keyword>
<dbReference type="PANTHER" id="PTHR11731">
    <property type="entry name" value="PROTEASE FAMILY S9B,C DIPEPTIDYL-PEPTIDASE IV-RELATED"/>
    <property type="match status" value="1"/>
</dbReference>
<evidence type="ECO:0000256" key="3">
    <source>
        <dbReference type="ARBA" id="ARBA00022670"/>
    </source>
</evidence>
<feature type="domain" description="Dipeptidylpeptidase IV N-terminal" evidence="9">
    <location>
        <begin position="212"/>
        <end position="579"/>
    </location>
</feature>
<protein>
    <recommendedName>
        <fullName evidence="12">Dipeptidyl aminopeptidase A</fullName>
    </recommendedName>
</protein>
<dbReference type="Pfam" id="PF00930">
    <property type="entry name" value="DPPIV_N"/>
    <property type="match status" value="1"/>
</dbReference>
<dbReference type="GO" id="GO:0008239">
    <property type="term" value="F:dipeptidyl-peptidase activity"/>
    <property type="evidence" value="ECO:0007669"/>
    <property type="project" value="TreeGrafter"/>
</dbReference>
<dbReference type="GO" id="GO:0005802">
    <property type="term" value="C:trans-Golgi network"/>
    <property type="evidence" value="ECO:0007669"/>
    <property type="project" value="EnsemblFungi"/>
</dbReference>
<feature type="transmembrane region" description="Helical" evidence="7">
    <location>
        <begin position="82"/>
        <end position="103"/>
    </location>
</feature>
<evidence type="ECO:0000256" key="2">
    <source>
        <dbReference type="ARBA" id="ARBA00022438"/>
    </source>
</evidence>
<evidence type="ECO:0000256" key="7">
    <source>
        <dbReference type="SAM" id="Phobius"/>
    </source>
</evidence>
<keyword evidence="7" id="KW-1133">Transmembrane helix</keyword>
<keyword evidence="5" id="KW-0720">Serine protease</keyword>
<feature type="domain" description="Peptidase S9 prolyl oligopeptidase catalytic" evidence="8">
    <location>
        <begin position="673"/>
        <end position="875"/>
    </location>
</feature>
<keyword evidence="4" id="KW-0378">Hydrolase</keyword>
<evidence type="ECO:0000313" key="11">
    <source>
        <dbReference type="Proteomes" id="UP000005666"/>
    </source>
</evidence>
<dbReference type="EMBL" id="HE612862">
    <property type="protein sequence ID" value="CCE64017.1"/>
    <property type="molecule type" value="Genomic_DNA"/>
</dbReference>
<accession>G8BVT9</accession>
<sequence>MNDSTQSVLRKNLSSKLKRIDSEMSNLRLNDLDGNGHILNDADRLADLESRIPLETHEPEDHYFKGDYRSYWQRKFKTHYKVIIYLLFFLMFLLTIKFFAITFTSNDFEGENDFGSNDINRRSFDIENTMNGEFVISETLFKFIRPPKQLLKHEQDPGLYYTTEIQEDGSHLIKAGQLYNKEFNKNIIGTTFIYEGNEYQIHSIEVNYSVDTAILGTNIIKKYRHSSIGLYFIYSIDTNVIHPIHVDNTDKEWGLSYAHFSPAYNFIYFVHQNDLYFMDVKERRITRVSSNGNDIVFNGKTSWVYEEEVLSTDVAVWWAPDDSKFVFAEFNELDVNSMTFQLYTDPNLLNKYSSINYPLPGSKNPTVKLFLYTLNDNVLSKLEIGEGTQKYNNDVLIYDVAWLTPNELLLKISDRSSKELEVLIFNSEKNLLTRTRTVNSSAFNGWIEKQKKITVIPPNNAIGRRDYGYIDIQPDENGFNHLFFYAKLTSSLGRQLTAGDWEVTGAGVVGFDFETNTVLFTSNKASSFSQHLSGTRLDSNEPLKIESFQNPDDIYSFYEFSFSSSTRYVISRNLGPGVPVTNVGTLMEVVEEDESKSTALYLSKHLKLKETLNNYDLPVKSYKTMKMNDGVVIDYIEIKPLHIDSNKKYPLLVNVYGGPGSRTFDCKYGIEFESTVSSGLDAIVLQIEPRGTGGKGWAYRSWAKLKLGYWEPSDIIEVTNKFIQSNKAHINEDKVAIWGWSYGGFSTLKTVEIDAGQTFKYAMAVAPVTNWALYDSVYTERYMNTPKENPKGYNEISLIRNIQNFASLKRLLLIHGTADENVHIKNTYTFSNALNTFGIGNYDLHIYPDSGHSISHNNDLKMVYRRLYSWLGNAFTV</sequence>
<dbReference type="GO" id="GO:0006508">
    <property type="term" value="P:proteolysis"/>
    <property type="evidence" value="ECO:0007669"/>
    <property type="project" value="UniProtKB-KW"/>
</dbReference>
<evidence type="ECO:0000259" key="8">
    <source>
        <dbReference type="Pfam" id="PF00326"/>
    </source>
</evidence>
<gene>
    <name evidence="10" type="primary">TPHA0G01810</name>
    <name evidence="10" type="ordered locus">TPHA_0G01810</name>
</gene>
<comment type="similarity">
    <text evidence="1">Belongs to the peptidase S9B family.</text>
</comment>
<dbReference type="KEGG" id="tpf:TPHA_0G01810"/>
<dbReference type="GeneID" id="11533557"/>
<evidence type="ECO:0000256" key="1">
    <source>
        <dbReference type="ARBA" id="ARBA00006150"/>
    </source>
</evidence>
<dbReference type="eggNOG" id="KOG2100">
    <property type="taxonomic scope" value="Eukaryota"/>
</dbReference>
<name>G8BVT9_TETPH</name>
<dbReference type="InterPro" id="IPR002469">
    <property type="entry name" value="Peptidase_S9B_N"/>
</dbReference>
<dbReference type="Gene3D" id="2.140.10.30">
    <property type="entry name" value="Dipeptidylpeptidase IV, N-terminal domain"/>
    <property type="match status" value="1"/>
</dbReference>
<dbReference type="GO" id="GO:0005886">
    <property type="term" value="C:plasma membrane"/>
    <property type="evidence" value="ECO:0007669"/>
    <property type="project" value="TreeGrafter"/>
</dbReference>
<dbReference type="HOGENOM" id="CLU_006105_0_1_1"/>
<dbReference type="Gene3D" id="3.40.50.1820">
    <property type="entry name" value="alpha/beta hydrolase"/>
    <property type="match status" value="1"/>
</dbReference>
<organism evidence="10 11">
    <name type="scientific">Tetrapisispora phaffii (strain ATCC 24235 / CBS 4417 / NBRC 1672 / NRRL Y-8282 / UCD 70-5)</name>
    <name type="common">Yeast</name>
    <name type="synonym">Fabospora phaffii</name>
    <dbReference type="NCBI Taxonomy" id="1071381"/>
    <lineage>
        <taxon>Eukaryota</taxon>
        <taxon>Fungi</taxon>
        <taxon>Dikarya</taxon>
        <taxon>Ascomycota</taxon>
        <taxon>Saccharomycotina</taxon>
        <taxon>Saccharomycetes</taxon>
        <taxon>Saccharomycetales</taxon>
        <taxon>Saccharomycetaceae</taxon>
        <taxon>Tetrapisispora</taxon>
    </lineage>
</organism>
<dbReference type="STRING" id="1071381.G8BVT9"/>
<dbReference type="PANTHER" id="PTHR11731:SF160">
    <property type="entry name" value="DIPEPTIDYL AMINOPEPTIDASE A"/>
    <property type="match status" value="1"/>
</dbReference>
<evidence type="ECO:0000256" key="6">
    <source>
        <dbReference type="ARBA" id="ARBA00023180"/>
    </source>
</evidence>
<keyword evidence="11" id="KW-1185">Reference proteome</keyword>
<keyword evidence="2" id="KW-0031">Aminopeptidase</keyword>
<evidence type="ECO:0000313" key="10">
    <source>
        <dbReference type="EMBL" id="CCE64017.1"/>
    </source>
</evidence>
<dbReference type="GO" id="GO:0004177">
    <property type="term" value="F:aminopeptidase activity"/>
    <property type="evidence" value="ECO:0007669"/>
    <property type="project" value="UniProtKB-KW"/>
</dbReference>
<dbReference type="RefSeq" id="XP_003686451.1">
    <property type="nucleotide sequence ID" value="XM_003686403.1"/>
</dbReference>
<dbReference type="InterPro" id="IPR029058">
    <property type="entry name" value="AB_hydrolase_fold"/>
</dbReference>
<dbReference type="SUPFAM" id="SSF53474">
    <property type="entry name" value="alpha/beta-Hydrolases"/>
    <property type="match status" value="1"/>
</dbReference>
<evidence type="ECO:0000259" key="9">
    <source>
        <dbReference type="Pfam" id="PF00930"/>
    </source>
</evidence>
<keyword evidence="6" id="KW-0325">Glycoprotein</keyword>
<dbReference type="GO" id="GO:0007323">
    <property type="term" value="P:peptide pheromone maturation"/>
    <property type="evidence" value="ECO:0007669"/>
    <property type="project" value="EnsemblFungi"/>
</dbReference>
<evidence type="ECO:0000256" key="5">
    <source>
        <dbReference type="ARBA" id="ARBA00022825"/>
    </source>
</evidence>
<dbReference type="SUPFAM" id="SSF82171">
    <property type="entry name" value="DPP6 N-terminal domain-like"/>
    <property type="match status" value="1"/>
</dbReference>
<keyword evidence="7" id="KW-0472">Membrane</keyword>
<dbReference type="GO" id="GO:0008236">
    <property type="term" value="F:serine-type peptidase activity"/>
    <property type="evidence" value="ECO:0007669"/>
    <property type="project" value="UniProtKB-KW"/>
</dbReference>
<dbReference type="InterPro" id="IPR050278">
    <property type="entry name" value="Serine_Prot_S9B/DPPIV"/>
</dbReference>
<evidence type="ECO:0000256" key="4">
    <source>
        <dbReference type="ARBA" id="ARBA00022801"/>
    </source>
</evidence>
<dbReference type="InterPro" id="IPR001375">
    <property type="entry name" value="Peptidase_S9_cat"/>
</dbReference>
<dbReference type="MEROPS" id="S09.005"/>